<dbReference type="GO" id="GO:0005829">
    <property type="term" value="C:cytosol"/>
    <property type="evidence" value="ECO:0007669"/>
    <property type="project" value="TreeGrafter"/>
</dbReference>
<reference evidence="2 3" key="1">
    <citation type="submission" date="2020-08" db="EMBL/GenBank/DDBJ databases">
        <title>Genomic Encyclopedia of Type Strains, Phase IV (KMG-IV): sequencing the most valuable type-strain genomes for metagenomic binning, comparative biology and taxonomic classification.</title>
        <authorList>
            <person name="Goeker M."/>
        </authorList>
    </citation>
    <scope>NUCLEOTIDE SEQUENCE [LARGE SCALE GENOMIC DNA]</scope>
    <source>
        <strain evidence="2 3">DSM 17328</strain>
    </source>
</reference>
<name>A0A7W7B2P0_9SPHN</name>
<gene>
    <name evidence="2" type="ORF">GGQ98_002371</name>
</gene>
<dbReference type="Pfam" id="PF03358">
    <property type="entry name" value="FMN_red"/>
    <property type="match status" value="1"/>
</dbReference>
<dbReference type="SUPFAM" id="SSF52218">
    <property type="entry name" value="Flavoproteins"/>
    <property type="match status" value="1"/>
</dbReference>
<keyword evidence="3" id="KW-1185">Reference proteome</keyword>
<accession>A0A7W7B2P0</accession>
<dbReference type="InterPro" id="IPR029039">
    <property type="entry name" value="Flavoprotein-like_sf"/>
</dbReference>
<sequence>MVAKIAVLAGSTRKGSFNGRLAALGAERLRAHGAEVTEIDLRDYDLPIYCQDTESDAFPAAALALKSVLRAQQGLLIATPEHNGSISSLLKNAIDWASRPTDGESPVALSAYRGKVAAIMSASVSPFGGLRALIQLRQTLGTVQLLLLPEQVSVPFADRAFDAEGKFAEPLPATLLDQMTARLARTAEALSG</sequence>
<dbReference type="EMBL" id="JACHNZ010000026">
    <property type="protein sequence ID" value="MBB4632744.1"/>
    <property type="molecule type" value="Genomic_DNA"/>
</dbReference>
<dbReference type="PANTHER" id="PTHR30543">
    <property type="entry name" value="CHROMATE REDUCTASE"/>
    <property type="match status" value="1"/>
</dbReference>
<comment type="caution">
    <text evidence="2">The sequence shown here is derived from an EMBL/GenBank/DDBJ whole genome shotgun (WGS) entry which is preliminary data.</text>
</comment>
<evidence type="ECO:0000313" key="2">
    <source>
        <dbReference type="EMBL" id="MBB4632744.1"/>
    </source>
</evidence>
<feature type="domain" description="NADPH-dependent FMN reductase-like" evidence="1">
    <location>
        <begin position="4"/>
        <end position="157"/>
    </location>
</feature>
<dbReference type="GO" id="GO:0010181">
    <property type="term" value="F:FMN binding"/>
    <property type="evidence" value="ECO:0007669"/>
    <property type="project" value="TreeGrafter"/>
</dbReference>
<protein>
    <submittedName>
        <fullName evidence="2">NAD(P)H-dependent FMN reductase</fullName>
    </submittedName>
</protein>
<dbReference type="AlphaFoldDB" id="A0A7W7B2P0"/>
<evidence type="ECO:0000313" key="3">
    <source>
        <dbReference type="Proteomes" id="UP000566324"/>
    </source>
</evidence>
<organism evidence="2 3">
    <name type="scientific">Sphingosinicella soli</name>
    <dbReference type="NCBI Taxonomy" id="333708"/>
    <lineage>
        <taxon>Bacteria</taxon>
        <taxon>Pseudomonadati</taxon>
        <taxon>Pseudomonadota</taxon>
        <taxon>Alphaproteobacteria</taxon>
        <taxon>Sphingomonadales</taxon>
        <taxon>Sphingosinicellaceae</taxon>
        <taxon>Sphingosinicella</taxon>
    </lineage>
</organism>
<dbReference type="Proteomes" id="UP000566324">
    <property type="component" value="Unassembled WGS sequence"/>
</dbReference>
<evidence type="ECO:0000259" key="1">
    <source>
        <dbReference type="Pfam" id="PF03358"/>
    </source>
</evidence>
<dbReference type="RefSeq" id="WP_184069720.1">
    <property type="nucleotide sequence ID" value="NZ_JACHNZ010000026.1"/>
</dbReference>
<dbReference type="Gene3D" id="3.40.50.360">
    <property type="match status" value="1"/>
</dbReference>
<dbReference type="PANTHER" id="PTHR30543:SF21">
    <property type="entry name" value="NAD(P)H-DEPENDENT FMN REDUCTASE LOT6"/>
    <property type="match status" value="1"/>
</dbReference>
<dbReference type="InterPro" id="IPR005025">
    <property type="entry name" value="FMN_Rdtase-like_dom"/>
</dbReference>
<dbReference type="InterPro" id="IPR050712">
    <property type="entry name" value="NAD(P)H-dep_reductase"/>
</dbReference>
<proteinExistence type="predicted"/>
<dbReference type="GO" id="GO:0016491">
    <property type="term" value="F:oxidoreductase activity"/>
    <property type="evidence" value="ECO:0007669"/>
    <property type="project" value="InterPro"/>
</dbReference>